<dbReference type="PROSITE" id="PS50835">
    <property type="entry name" value="IG_LIKE"/>
    <property type="match status" value="1"/>
</dbReference>
<comment type="caution">
    <text evidence="9">The sequence shown here is derived from an EMBL/GenBank/DDBJ whole genome shotgun (WGS) entry which is preliminary data.</text>
</comment>
<dbReference type="InterPro" id="IPR003598">
    <property type="entry name" value="Ig_sub2"/>
</dbReference>
<dbReference type="InterPro" id="IPR013098">
    <property type="entry name" value="Ig_I-set"/>
</dbReference>
<evidence type="ECO:0000256" key="6">
    <source>
        <dbReference type="ARBA" id="ARBA00023180"/>
    </source>
</evidence>
<evidence type="ECO:0000313" key="9">
    <source>
        <dbReference type="EMBL" id="GIX77097.1"/>
    </source>
</evidence>
<feature type="domain" description="Ig-like" evidence="8">
    <location>
        <begin position="2"/>
        <end position="94"/>
    </location>
</feature>
<dbReference type="AlphaFoldDB" id="A0AAV4N0P6"/>
<dbReference type="SMART" id="SM00409">
    <property type="entry name" value="IG"/>
    <property type="match status" value="1"/>
</dbReference>
<sequence length="107" mass="12003">MPSYTAAPIKVTMWPVSQQVSTGSTVTINCTVIGHPISTIEWMKNQQTLTLSRRLVLISRTVLHITTVEREDKGMYQCIARNDEDSAQGSAQLTIACEYRPALQRHQ</sequence>
<evidence type="ECO:0000256" key="7">
    <source>
        <dbReference type="ARBA" id="ARBA00023319"/>
    </source>
</evidence>
<keyword evidence="4" id="KW-0472">Membrane</keyword>
<evidence type="ECO:0000256" key="3">
    <source>
        <dbReference type="ARBA" id="ARBA00022737"/>
    </source>
</evidence>
<dbReference type="GO" id="GO:0007156">
    <property type="term" value="P:homophilic cell adhesion via plasma membrane adhesion molecules"/>
    <property type="evidence" value="ECO:0007669"/>
    <property type="project" value="TreeGrafter"/>
</dbReference>
<accession>A0AAV4N0P6</accession>
<evidence type="ECO:0000256" key="4">
    <source>
        <dbReference type="ARBA" id="ARBA00023136"/>
    </source>
</evidence>
<evidence type="ECO:0000256" key="5">
    <source>
        <dbReference type="ARBA" id="ARBA00023157"/>
    </source>
</evidence>
<dbReference type="InterPro" id="IPR036179">
    <property type="entry name" value="Ig-like_dom_sf"/>
</dbReference>
<dbReference type="InterPro" id="IPR050958">
    <property type="entry name" value="Cell_Adh-Cytoskel_Orgn"/>
</dbReference>
<dbReference type="PANTHER" id="PTHR45080">
    <property type="entry name" value="CONTACTIN 5"/>
    <property type="match status" value="1"/>
</dbReference>
<evidence type="ECO:0000256" key="1">
    <source>
        <dbReference type="ARBA" id="ARBA00004370"/>
    </source>
</evidence>
<dbReference type="InterPro" id="IPR007110">
    <property type="entry name" value="Ig-like_dom"/>
</dbReference>
<dbReference type="EMBL" id="BPLR01020298">
    <property type="protein sequence ID" value="GIX77097.1"/>
    <property type="molecule type" value="Genomic_DNA"/>
</dbReference>
<dbReference type="GO" id="GO:0005886">
    <property type="term" value="C:plasma membrane"/>
    <property type="evidence" value="ECO:0007669"/>
    <property type="project" value="TreeGrafter"/>
</dbReference>
<dbReference type="PANTHER" id="PTHR45080:SF8">
    <property type="entry name" value="IG-LIKE DOMAIN-CONTAINING PROTEIN"/>
    <property type="match status" value="1"/>
</dbReference>
<dbReference type="Gene3D" id="2.60.40.10">
    <property type="entry name" value="Immunoglobulins"/>
    <property type="match status" value="1"/>
</dbReference>
<dbReference type="FunFam" id="2.60.40.10:FF:000004">
    <property type="entry name" value="DCC isoform 1"/>
    <property type="match status" value="1"/>
</dbReference>
<dbReference type="InterPro" id="IPR003599">
    <property type="entry name" value="Ig_sub"/>
</dbReference>
<gene>
    <name evidence="9" type="primary">DSCAM_0</name>
    <name evidence="9" type="ORF">CEXT_366061</name>
</gene>
<proteinExistence type="predicted"/>
<dbReference type="InterPro" id="IPR013783">
    <property type="entry name" value="Ig-like_fold"/>
</dbReference>
<dbReference type="SMART" id="SM00408">
    <property type="entry name" value="IGc2"/>
    <property type="match status" value="1"/>
</dbReference>
<keyword evidence="7" id="KW-0393">Immunoglobulin domain</keyword>
<evidence type="ECO:0000256" key="2">
    <source>
        <dbReference type="ARBA" id="ARBA00022729"/>
    </source>
</evidence>
<dbReference type="SUPFAM" id="SSF48726">
    <property type="entry name" value="Immunoglobulin"/>
    <property type="match status" value="1"/>
</dbReference>
<dbReference type="Proteomes" id="UP001054945">
    <property type="component" value="Unassembled WGS sequence"/>
</dbReference>
<keyword evidence="5" id="KW-1015">Disulfide bond</keyword>
<keyword evidence="10" id="KW-1185">Reference proteome</keyword>
<comment type="subcellular location">
    <subcellularLocation>
        <location evidence="1">Membrane</location>
    </subcellularLocation>
</comment>
<dbReference type="Pfam" id="PF07679">
    <property type="entry name" value="I-set"/>
    <property type="match status" value="1"/>
</dbReference>
<protein>
    <submittedName>
        <fullName evidence="9">Down syndrome cell adhesion molecule</fullName>
    </submittedName>
</protein>
<keyword evidence="3" id="KW-0677">Repeat</keyword>
<keyword evidence="6" id="KW-0325">Glycoprotein</keyword>
<organism evidence="9 10">
    <name type="scientific">Caerostris extrusa</name>
    <name type="common">Bark spider</name>
    <name type="synonym">Caerostris bankana</name>
    <dbReference type="NCBI Taxonomy" id="172846"/>
    <lineage>
        <taxon>Eukaryota</taxon>
        <taxon>Metazoa</taxon>
        <taxon>Ecdysozoa</taxon>
        <taxon>Arthropoda</taxon>
        <taxon>Chelicerata</taxon>
        <taxon>Arachnida</taxon>
        <taxon>Araneae</taxon>
        <taxon>Araneomorphae</taxon>
        <taxon>Entelegynae</taxon>
        <taxon>Araneoidea</taxon>
        <taxon>Araneidae</taxon>
        <taxon>Caerostris</taxon>
    </lineage>
</organism>
<evidence type="ECO:0000259" key="8">
    <source>
        <dbReference type="PROSITE" id="PS50835"/>
    </source>
</evidence>
<reference evidence="9 10" key="1">
    <citation type="submission" date="2021-06" db="EMBL/GenBank/DDBJ databases">
        <title>Caerostris extrusa draft genome.</title>
        <authorList>
            <person name="Kono N."/>
            <person name="Arakawa K."/>
        </authorList>
    </citation>
    <scope>NUCLEOTIDE SEQUENCE [LARGE SCALE GENOMIC DNA]</scope>
</reference>
<name>A0AAV4N0P6_CAEEX</name>
<keyword evidence="2" id="KW-0732">Signal</keyword>
<evidence type="ECO:0000313" key="10">
    <source>
        <dbReference type="Proteomes" id="UP001054945"/>
    </source>
</evidence>